<comment type="caution">
    <text evidence="2">The sequence shown here is derived from an EMBL/GenBank/DDBJ whole genome shotgun (WGS) entry which is preliminary data.</text>
</comment>
<dbReference type="AlphaFoldDB" id="A0AAV6R5E8"/>
<feature type="compositionally biased region" description="Basic and acidic residues" evidence="1">
    <location>
        <begin position="29"/>
        <end position="39"/>
    </location>
</feature>
<evidence type="ECO:0000256" key="1">
    <source>
        <dbReference type="SAM" id="MobiDB-lite"/>
    </source>
</evidence>
<feature type="region of interest" description="Disordered" evidence="1">
    <location>
        <begin position="21"/>
        <end position="56"/>
    </location>
</feature>
<proteinExistence type="predicted"/>
<organism evidence="2 3">
    <name type="scientific">Solea senegalensis</name>
    <name type="common">Senegalese sole</name>
    <dbReference type="NCBI Taxonomy" id="28829"/>
    <lineage>
        <taxon>Eukaryota</taxon>
        <taxon>Metazoa</taxon>
        <taxon>Chordata</taxon>
        <taxon>Craniata</taxon>
        <taxon>Vertebrata</taxon>
        <taxon>Euteleostomi</taxon>
        <taxon>Actinopterygii</taxon>
        <taxon>Neopterygii</taxon>
        <taxon>Teleostei</taxon>
        <taxon>Neoteleostei</taxon>
        <taxon>Acanthomorphata</taxon>
        <taxon>Carangaria</taxon>
        <taxon>Pleuronectiformes</taxon>
        <taxon>Pleuronectoidei</taxon>
        <taxon>Soleidae</taxon>
        <taxon>Solea</taxon>
    </lineage>
</organism>
<protein>
    <submittedName>
        <fullName evidence="2">Uncharacterized protein</fullName>
    </submittedName>
</protein>
<keyword evidence="3" id="KW-1185">Reference proteome</keyword>
<accession>A0AAV6R5E8</accession>
<evidence type="ECO:0000313" key="3">
    <source>
        <dbReference type="Proteomes" id="UP000693946"/>
    </source>
</evidence>
<dbReference type="EMBL" id="JAGKHQ010000013">
    <property type="protein sequence ID" value="KAG7500571.1"/>
    <property type="molecule type" value="Genomic_DNA"/>
</dbReference>
<reference evidence="2 3" key="1">
    <citation type="journal article" date="2021" name="Sci. Rep.">
        <title>Chromosome anchoring in Senegalese sole (Solea senegalensis) reveals sex-associated markers and genome rearrangements in flatfish.</title>
        <authorList>
            <person name="Guerrero-Cozar I."/>
            <person name="Gomez-Garrido J."/>
            <person name="Berbel C."/>
            <person name="Martinez-Blanch J.F."/>
            <person name="Alioto T."/>
            <person name="Claros M.G."/>
            <person name="Gagnaire P.A."/>
            <person name="Manchado M."/>
        </authorList>
    </citation>
    <scope>NUCLEOTIDE SEQUENCE [LARGE SCALE GENOMIC DNA]</scope>
    <source>
        <strain evidence="2">Sse05_10M</strain>
    </source>
</reference>
<evidence type="ECO:0000313" key="2">
    <source>
        <dbReference type="EMBL" id="KAG7500571.1"/>
    </source>
</evidence>
<dbReference type="Proteomes" id="UP000693946">
    <property type="component" value="Linkage Group LG20"/>
</dbReference>
<sequence>MEEDAGGLVGTQIFRSCIHTHTHTALGRTEGRSRQEPKREHQKKGRTYRTELRKERQAGIRQEKEVLCAVFT</sequence>
<gene>
    <name evidence="2" type="ORF">JOB18_023589</name>
</gene>
<name>A0AAV6R5E8_SOLSE</name>